<evidence type="ECO:0000313" key="2">
    <source>
        <dbReference type="EMBL" id="KAK7476105.1"/>
    </source>
</evidence>
<comment type="caution">
    <text evidence="2">The sequence shown here is derived from an EMBL/GenBank/DDBJ whole genome shotgun (WGS) entry which is preliminary data.</text>
</comment>
<evidence type="ECO:0000259" key="1">
    <source>
        <dbReference type="Pfam" id="PF05699"/>
    </source>
</evidence>
<dbReference type="EMBL" id="JACVVK020000385">
    <property type="protein sequence ID" value="KAK7476105.1"/>
    <property type="molecule type" value="Genomic_DNA"/>
</dbReference>
<protein>
    <recommendedName>
        <fullName evidence="1">HAT C-terminal dimerisation domain-containing protein</fullName>
    </recommendedName>
</protein>
<dbReference type="PANTHER" id="PTHR37162:SF10">
    <property type="entry name" value="DUF4371 DOMAIN-CONTAINING PROTEIN"/>
    <property type="match status" value="1"/>
</dbReference>
<name>A0ABD0JM69_9CAEN</name>
<dbReference type="Proteomes" id="UP001519460">
    <property type="component" value="Unassembled WGS sequence"/>
</dbReference>
<dbReference type="SUPFAM" id="SSF53098">
    <property type="entry name" value="Ribonuclease H-like"/>
    <property type="match status" value="1"/>
</dbReference>
<feature type="domain" description="HAT C-terminal dimerisation" evidence="1">
    <location>
        <begin position="21"/>
        <end position="73"/>
    </location>
</feature>
<dbReference type="Pfam" id="PF05699">
    <property type="entry name" value="Dimer_Tnp_hAT"/>
    <property type="match status" value="1"/>
</dbReference>
<reference evidence="2 3" key="1">
    <citation type="journal article" date="2023" name="Sci. Data">
        <title>Genome assembly of the Korean intertidal mud-creeper Batillaria attramentaria.</title>
        <authorList>
            <person name="Patra A.K."/>
            <person name="Ho P.T."/>
            <person name="Jun S."/>
            <person name="Lee S.J."/>
            <person name="Kim Y."/>
            <person name="Won Y.J."/>
        </authorList>
    </citation>
    <scope>NUCLEOTIDE SEQUENCE [LARGE SCALE GENOMIC DNA]</scope>
    <source>
        <strain evidence="2">Wonlab-2016</strain>
    </source>
</reference>
<sequence>MKRVDKFWESMKTETDETGGRKFQHLPEFMQGILTIPHSSAHCERIFSCVRKNRTDTRASIGQETLQSLLVLKTKPGKPCDRVMGYTKESLRALKSCYKDSLEKYKKH</sequence>
<gene>
    <name evidence="2" type="ORF">BaRGS_00032659</name>
</gene>
<dbReference type="PANTHER" id="PTHR37162">
    <property type="entry name" value="HAT FAMILY DIMERISATION DOMAINCONTAINING PROTEIN-RELATED"/>
    <property type="match status" value="1"/>
</dbReference>
<dbReference type="InterPro" id="IPR012337">
    <property type="entry name" value="RNaseH-like_sf"/>
</dbReference>
<dbReference type="AlphaFoldDB" id="A0ABD0JM69"/>
<evidence type="ECO:0000313" key="3">
    <source>
        <dbReference type="Proteomes" id="UP001519460"/>
    </source>
</evidence>
<dbReference type="InterPro" id="IPR008906">
    <property type="entry name" value="HATC_C_dom"/>
</dbReference>
<accession>A0ABD0JM69</accession>
<organism evidence="2 3">
    <name type="scientific">Batillaria attramentaria</name>
    <dbReference type="NCBI Taxonomy" id="370345"/>
    <lineage>
        <taxon>Eukaryota</taxon>
        <taxon>Metazoa</taxon>
        <taxon>Spiralia</taxon>
        <taxon>Lophotrochozoa</taxon>
        <taxon>Mollusca</taxon>
        <taxon>Gastropoda</taxon>
        <taxon>Caenogastropoda</taxon>
        <taxon>Sorbeoconcha</taxon>
        <taxon>Cerithioidea</taxon>
        <taxon>Batillariidae</taxon>
        <taxon>Batillaria</taxon>
    </lineage>
</organism>
<keyword evidence="3" id="KW-1185">Reference proteome</keyword>
<proteinExistence type="predicted"/>